<evidence type="ECO:0000256" key="2">
    <source>
        <dbReference type="ARBA" id="ARBA00022448"/>
    </source>
</evidence>
<keyword evidence="5 7" id="KW-1133">Transmembrane helix</keyword>
<keyword evidence="3" id="KW-1003">Cell membrane</keyword>
<dbReference type="EMBL" id="FRXO01000001">
    <property type="protein sequence ID" value="SHO61336.1"/>
    <property type="molecule type" value="Genomic_DNA"/>
</dbReference>
<feature type="transmembrane region" description="Helical" evidence="7">
    <location>
        <begin position="263"/>
        <end position="284"/>
    </location>
</feature>
<feature type="transmembrane region" description="Helical" evidence="7">
    <location>
        <begin position="430"/>
        <end position="451"/>
    </location>
</feature>
<proteinExistence type="predicted"/>
<dbReference type="PANTHER" id="PTHR42718:SF46">
    <property type="entry name" value="BLR6921 PROTEIN"/>
    <property type="match status" value="1"/>
</dbReference>
<dbReference type="PRINTS" id="PR01036">
    <property type="entry name" value="TCRTETB"/>
</dbReference>
<feature type="domain" description="Major facilitator superfamily (MFS) profile" evidence="8">
    <location>
        <begin position="10"/>
        <end position="453"/>
    </location>
</feature>
<feature type="transmembrane region" description="Helical" evidence="7">
    <location>
        <begin position="329"/>
        <end position="349"/>
    </location>
</feature>
<dbReference type="RefSeq" id="WP_073625772.1">
    <property type="nucleotide sequence ID" value="NZ_FRXO01000001.1"/>
</dbReference>
<dbReference type="AlphaFoldDB" id="A0A1M7Z9J6"/>
<feature type="transmembrane region" description="Helical" evidence="7">
    <location>
        <begin position="75"/>
        <end position="95"/>
    </location>
</feature>
<keyword evidence="4 7" id="KW-0812">Transmembrane</keyword>
<organism evidence="9 10">
    <name type="scientific">Pseudoxanthobacter soli DSM 19599</name>
    <dbReference type="NCBI Taxonomy" id="1123029"/>
    <lineage>
        <taxon>Bacteria</taxon>
        <taxon>Pseudomonadati</taxon>
        <taxon>Pseudomonadota</taxon>
        <taxon>Alphaproteobacteria</taxon>
        <taxon>Hyphomicrobiales</taxon>
        <taxon>Segnochrobactraceae</taxon>
        <taxon>Pseudoxanthobacter</taxon>
    </lineage>
</organism>
<dbReference type="GO" id="GO:0005886">
    <property type="term" value="C:plasma membrane"/>
    <property type="evidence" value="ECO:0007669"/>
    <property type="project" value="UniProtKB-SubCell"/>
</dbReference>
<dbReference type="SUPFAM" id="SSF103473">
    <property type="entry name" value="MFS general substrate transporter"/>
    <property type="match status" value="1"/>
</dbReference>
<dbReference type="GO" id="GO:0022857">
    <property type="term" value="F:transmembrane transporter activity"/>
    <property type="evidence" value="ECO:0007669"/>
    <property type="project" value="InterPro"/>
</dbReference>
<evidence type="ECO:0000259" key="8">
    <source>
        <dbReference type="PROSITE" id="PS50850"/>
    </source>
</evidence>
<dbReference type="Pfam" id="PF07690">
    <property type="entry name" value="MFS_1"/>
    <property type="match status" value="1"/>
</dbReference>
<dbReference type="Gene3D" id="1.20.1720.10">
    <property type="entry name" value="Multidrug resistance protein D"/>
    <property type="match status" value="1"/>
</dbReference>
<sequence>MESTPPPRLIAVIVASALFMENIDSSVIATSLPVIARDIGADPISLKLAFTAYLLSLAVFIPVSGWAADRFGARTVFSCAILVFTVGSIACGLSSSLEGFVVARMVQGAGGAMMTPVGRLVVLRSAPKHQLVDLMAWLTTPALIGPLIGPPLGGFISTYWHWRWIFWINVPVGVLGIVLALLFVPVVRAQEPPPFDAAGFVLSGLGLSGLVFGFAVVGHGLVPVWVSTALLVAGALSMAGYVAHYRRAARPILDLDLLKLATFRASVVGGFTFRVAIGAIPFLLPLMLQLGLGMTAFQSGSLTFLSTAGALAMKFTVARIVRRFGFRRVLVYNGFLSALFVFAIGGFAFGLPTWVMILVLLTGGFFRSLLFTSLNVVAYADVSHEAMSSATSLSSVAQQVSLSCGVAIGALVLEILRAGSPTHSLTAHDFFVGFATVGTSALIAPFIFARLPADAGAHMARRADEEDARPQAAQ</sequence>
<feature type="transmembrane region" description="Helical" evidence="7">
    <location>
        <begin position="199"/>
        <end position="218"/>
    </location>
</feature>
<evidence type="ECO:0000256" key="3">
    <source>
        <dbReference type="ARBA" id="ARBA00022475"/>
    </source>
</evidence>
<comment type="subcellular location">
    <subcellularLocation>
        <location evidence="1">Cell membrane</location>
        <topology evidence="1">Multi-pass membrane protein</topology>
    </subcellularLocation>
</comment>
<evidence type="ECO:0000256" key="4">
    <source>
        <dbReference type="ARBA" id="ARBA00022692"/>
    </source>
</evidence>
<evidence type="ECO:0000256" key="5">
    <source>
        <dbReference type="ARBA" id="ARBA00022989"/>
    </source>
</evidence>
<evidence type="ECO:0000256" key="6">
    <source>
        <dbReference type="ARBA" id="ARBA00023136"/>
    </source>
</evidence>
<keyword evidence="10" id="KW-1185">Reference proteome</keyword>
<reference evidence="9 10" key="1">
    <citation type="submission" date="2016-12" db="EMBL/GenBank/DDBJ databases">
        <authorList>
            <person name="Song W.-J."/>
            <person name="Kurnit D.M."/>
        </authorList>
    </citation>
    <scope>NUCLEOTIDE SEQUENCE [LARGE SCALE GENOMIC DNA]</scope>
    <source>
        <strain evidence="9 10">DSM 19599</strain>
    </source>
</reference>
<dbReference type="STRING" id="1123029.SAMN02745172_00732"/>
<feature type="transmembrane region" description="Helical" evidence="7">
    <location>
        <begin position="355"/>
        <end position="379"/>
    </location>
</feature>
<dbReference type="PANTHER" id="PTHR42718">
    <property type="entry name" value="MAJOR FACILITATOR SUPERFAMILY MULTIDRUG TRANSPORTER MFSC"/>
    <property type="match status" value="1"/>
</dbReference>
<dbReference type="InterPro" id="IPR011701">
    <property type="entry name" value="MFS"/>
</dbReference>
<evidence type="ECO:0000313" key="10">
    <source>
        <dbReference type="Proteomes" id="UP000186406"/>
    </source>
</evidence>
<dbReference type="Gene3D" id="1.20.1250.20">
    <property type="entry name" value="MFS general substrate transporter like domains"/>
    <property type="match status" value="1"/>
</dbReference>
<name>A0A1M7Z9J6_9HYPH</name>
<feature type="transmembrane region" description="Helical" evidence="7">
    <location>
        <begin position="296"/>
        <end position="317"/>
    </location>
</feature>
<dbReference type="InterPro" id="IPR020846">
    <property type="entry name" value="MFS_dom"/>
</dbReference>
<dbReference type="Proteomes" id="UP000186406">
    <property type="component" value="Unassembled WGS sequence"/>
</dbReference>
<keyword evidence="6 7" id="KW-0472">Membrane</keyword>
<feature type="transmembrane region" description="Helical" evidence="7">
    <location>
        <begin position="101"/>
        <end position="122"/>
    </location>
</feature>
<evidence type="ECO:0000256" key="7">
    <source>
        <dbReference type="SAM" id="Phobius"/>
    </source>
</evidence>
<feature type="transmembrane region" description="Helical" evidence="7">
    <location>
        <begin position="400"/>
        <end position="418"/>
    </location>
</feature>
<feature type="transmembrane region" description="Helical" evidence="7">
    <location>
        <begin position="48"/>
        <end position="68"/>
    </location>
</feature>
<dbReference type="OrthoDB" id="9812221at2"/>
<feature type="transmembrane region" description="Helical" evidence="7">
    <location>
        <begin position="164"/>
        <end position="187"/>
    </location>
</feature>
<evidence type="ECO:0000256" key="1">
    <source>
        <dbReference type="ARBA" id="ARBA00004651"/>
    </source>
</evidence>
<feature type="transmembrane region" description="Helical" evidence="7">
    <location>
        <begin position="134"/>
        <end position="152"/>
    </location>
</feature>
<feature type="transmembrane region" description="Helical" evidence="7">
    <location>
        <begin position="224"/>
        <end position="243"/>
    </location>
</feature>
<dbReference type="InterPro" id="IPR036259">
    <property type="entry name" value="MFS_trans_sf"/>
</dbReference>
<keyword evidence="2" id="KW-0813">Transport</keyword>
<gene>
    <name evidence="9" type="ORF">SAMN02745172_00732</name>
</gene>
<accession>A0A1M7Z9J6</accession>
<evidence type="ECO:0000313" key="9">
    <source>
        <dbReference type="EMBL" id="SHO61336.1"/>
    </source>
</evidence>
<dbReference type="PROSITE" id="PS50850">
    <property type="entry name" value="MFS"/>
    <property type="match status" value="1"/>
</dbReference>
<protein>
    <submittedName>
        <fullName evidence="9">Drug resistance transporter, EmrB/QacA subfamily</fullName>
    </submittedName>
</protein>